<comment type="caution">
    <text evidence="5">The sequence shown here is derived from an EMBL/GenBank/DDBJ whole genome shotgun (WGS) entry which is preliminary data.</text>
</comment>
<keyword evidence="3" id="KW-1133">Transmembrane helix</keyword>
<evidence type="ECO:0000256" key="2">
    <source>
        <dbReference type="SAM" id="MobiDB-lite"/>
    </source>
</evidence>
<dbReference type="PANTHER" id="PTHR43156:SF2">
    <property type="entry name" value="STAGE II SPORULATION PROTEIN E"/>
    <property type="match status" value="1"/>
</dbReference>
<dbReference type="Gene3D" id="3.60.40.10">
    <property type="entry name" value="PPM-type phosphatase domain"/>
    <property type="match status" value="1"/>
</dbReference>
<sequence length="607" mass="66421">MEIKMEHTGRQTTWKSGRFQSRPRSGTRLLHAALLFLFAFLVGRTPFLGEYFPAAVALTACLASRNPIYIYLAIPAGAGIFCCIRTGVDAWSELIAVIGCALLFAGVKKIHLDLWHRALIAGSVGILSLSIYRLATATVNKTGAGELLADGIMIAGFFFLWEGFFRASKEEQGGLLSLAGLTVAWILAVCGTGAGFLLWPAAIFLILSVLCYGQTGETAVVITIAGIIAFLAGQTQWGFMLSLLMGASAAEFFRRFGSIVMALVFTAVCWLLRMVESGLILGVDNYCLFLAVAAFAAVSWKCSSLLRRMIGLFSGSRQEDFRKRSQETFHLLQRQEEEMKTLAELYDTYVDSRSLLAAQFGVTSQMLEHTRWQMEQALKKRYTKQGKEPFLHEKFQMDIAVSQCAATGTINGDCCGWQDLGDGRTALVISDGMGKGKRAAAESLLVTRTVLGLLKSGAGTELTLKMINTIMMMKDGEDSFATVDLAVVDRRSGRTKFYKIGAAPTLIRRRNNIEEVRLSAVPLGIVNGLEIRSEEIFLKKGDFLIMMSDGVSDGPDGRGFLPQLAEILRSIRSGEPAVICDLVLDQVSDSYLGKERDDLTIMTAKLL</sequence>
<organism evidence="5 6">
    <name type="scientific">Lentihominibacter faecis</name>
    <dbReference type="NCBI Taxonomy" id="2764712"/>
    <lineage>
        <taxon>Bacteria</taxon>
        <taxon>Bacillati</taxon>
        <taxon>Bacillota</taxon>
        <taxon>Clostridia</taxon>
        <taxon>Peptostreptococcales</taxon>
        <taxon>Anaerovoracaceae</taxon>
        <taxon>Lentihominibacter</taxon>
    </lineage>
</organism>
<feature type="compositionally biased region" description="Polar residues" evidence="2">
    <location>
        <begin position="10"/>
        <end position="22"/>
    </location>
</feature>
<keyword evidence="6" id="KW-1185">Reference proteome</keyword>
<keyword evidence="3" id="KW-0472">Membrane</keyword>
<dbReference type="InterPro" id="IPR036457">
    <property type="entry name" value="PPM-type-like_dom_sf"/>
</dbReference>
<protein>
    <submittedName>
        <fullName evidence="5">SpoIIE family protein phosphatase</fullName>
    </submittedName>
</protein>
<dbReference type="Pfam" id="PF07228">
    <property type="entry name" value="SpoIIE"/>
    <property type="match status" value="1"/>
</dbReference>
<reference evidence="5" key="1">
    <citation type="submission" date="2020-08" db="EMBL/GenBank/DDBJ databases">
        <authorList>
            <person name="Liu C."/>
            <person name="Sun Q."/>
        </authorList>
    </citation>
    <scope>NUCLEOTIDE SEQUENCE</scope>
    <source>
        <strain evidence="5">BX16</strain>
    </source>
</reference>
<feature type="transmembrane region" description="Helical" evidence="3">
    <location>
        <begin position="185"/>
        <end position="212"/>
    </location>
</feature>
<dbReference type="Proteomes" id="UP000644115">
    <property type="component" value="Unassembled WGS sequence"/>
</dbReference>
<dbReference type="AlphaFoldDB" id="A0A923NB11"/>
<gene>
    <name evidence="5" type="ORF">H8876_01825</name>
</gene>
<evidence type="ECO:0000313" key="6">
    <source>
        <dbReference type="Proteomes" id="UP000644115"/>
    </source>
</evidence>
<name>A0A923NB11_9FIRM</name>
<keyword evidence="1" id="KW-0378">Hydrolase</keyword>
<feature type="transmembrane region" description="Helical" evidence="3">
    <location>
        <begin position="219"/>
        <end position="240"/>
    </location>
</feature>
<proteinExistence type="predicted"/>
<keyword evidence="3" id="KW-0812">Transmembrane</keyword>
<dbReference type="InterPro" id="IPR052016">
    <property type="entry name" value="Bact_Sigma-Reg"/>
</dbReference>
<feature type="transmembrane region" description="Helical" evidence="3">
    <location>
        <begin position="252"/>
        <end position="272"/>
    </location>
</feature>
<dbReference type="RefSeq" id="WP_249286291.1">
    <property type="nucleotide sequence ID" value="NZ_JACRWC010000032.1"/>
</dbReference>
<feature type="region of interest" description="Disordered" evidence="2">
    <location>
        <begin position="1"/>
        <end position="22"/>
    </location>
</feature>
<feature type="transmembrane region" description="Helical" evidence="3">
    <location>
        <begin position="147"/>
        <end position="165"/>
    </location>
</feature>
<dbReference type="SUPFAM" id="SSF81606">
    <property type="entry name" value="PP2C-like"/>
    <property type="match status" value="1"/>
</dbReference>
<feature type="transmembrane region" description="Helical" evidence="3">
    <location>
        <begin position="29"/>
        <end position="48"/>
    </location>
</feature>
<feature type="transmembrane region" description="Helical" evidence="3">
    <location>
        <begin position="279"/>
        <end position="300"/>
    </location>
</feature>
<dbReference type="SMART" id="SM00331">
    <property type="entry name" value="PP2C_SIG"/>
    <property type="match status" value="1"/>
</dbReference>
<evidence type="ECO:0000256" key="1">
    <source>
        <dbReference type="ARBA" id="ARBA00022801"/>
    </source>
</evidence>
<evidence type="ECO:0000259" key="4">
    <source>
        <dbReference type="SMART" id="SM00331"/>
    </source>
</evidence>
<dbReference type="InterPro" id="IPR001932">
    <property type="entry name" value="PPM-type_phosphatase-like_dom"/>
</dbReference>
<dbReference type="EMBL" id="JACRWC010000032">
    <property type="protein sequence ID" value="MBC5998743.1"/>
    <property type="molecule type" value="Genomic_DNA"/>
</dbReference>
<feature type="domain" description="PPM-type phosphatase" evidence="4">
    <location>
        <begin position="396"/>
        <end position="606"/>
    </location>
</feature>
<feature type="transmembrane region" description="Helical" evidence="3">
    <location>
        <begin position="91"/>
        <end position="108"/>
    </location>
</feature>
<dbReference type="GO" id="GO:0016791">
    <property type="term" value="F:phosphatase activity"/>
    <property type="evidence" value="ECO:0007669"/>
    <property type="project" value="TreeGrafter"/>
</dbReference>
<feature type="transmembrane region" description="Helical" evidence="3">
    <location>
        <begin position="68"/>
        <end position="84"/>
    </location>
</feature>
<feature type="transmembrane region" description="Helical" evidence="3">
    <location>
        <begin position="114"/>
        <end position="135"/>
    </location>
</feature>
<evidence type="ECO:0000256" key="3">
    <source>
        <dbReference type="SAM" id="Phobius"/>
    </source>
</evidence>
<accession>A0A923NB11</accession>
<dbReference type="PANTHER" id="PTHR43156">
    <property type="entry name" value="STAGE II SPORULATION PROTEIN E-RELATED"/>
    <property type="match status" value="1"/>
</dbReference>
<evidence type="ECO:0000313" key="5">
    <source>
        <dbReference type="EMBL" id="MBC5998743.1"/>
    </source>
</evidence>